<proteinExistence type="predicted"/>
<evidence type="ECO:0000313" key="1">
    <source>
        <dbReference type="EMBL" id="BCO26952.1"/>
    </source>
</evidence>
<dbReference type="EMBL" id="AP024238">
    <property type="protein sequence ID" value="BCO26952.1"/>
    <property type="molecule type" value="Genomic_DNA"/>
</dbReference>
<sequence>MVSAVRFPAKRKWPREDIQFVPDAHLDSSVAILDYIKAHGAKTVLVGAEYAKHLKPAPQDGRTYVVEDPRRPDVLHFTYPDGSYKRVDGKTSPTVGSISIVIHPKRVFYSDRKNGKRTRLAHKVCAKATVVRQDDAPPELSLIDIHRVKRITGFKKSFIYAQPDFPEPVRLGTSRRSSVRWIEAEILGWVRDLISKRNSNQIAI</sequence>
<dbReference type="Gene3D" id="1.10.238.160">
    <property type="match status" value="1"/>
</dbReference>
<protein>
    <submittedName>
        <fullName evidence="1">Uncharacterized protein</fullName>
    </submittedName>
</protein>
<evidence type="ECO:0000313" key="2">
    <source>
        <dbReference type="Proteomes" id="UP000824366"/>
    </source>
</evidence>
<gene>
    <name evidence="1" type="ORF">MIZ03_1839</name>
</gene>
<organism evidence="1 2">
    <name type="scientific">Rhodoferax lithotrophicus</name>
    <dbReference type="NCBI Taxonomy" id="2798804"/>
    <lineage>
        <taxon>Bacteria</taxon>
        <taxon>Pseudomonadati</taxon>
        <taxon>Pseudomonadota</taxon>
        <taxon>Betaproteobacteria</taxon>
        <taxon>Burkholderiales</taxon>
        <taxon>Comamonadaceae</taxon>
        <taxon>Rhodoferax</taxon>
    </lineage>
</organism>
<dbReference type="InterPro" id="IPR010260">
    <property type="entry name" value="AlpA"/>
</dbReference>
<name>A0ABM7ML65_9BURK</name>
<keyword evidence="2" id="KW-1185">Reference proteome</keyword>
<reference evidence="1 2" key="1">
    <citation type="journal article" date="2021" name="Microbiol. Spectr.">
        <title>A Single Bacterium Capable of Oxidation and Reduction of Iron at Circumneutral pH.</title>
        <authorList>
            <person name="Kato S."/>
            <person name="Ohkuma M."/>
        </authorList>
    </citation>
    <scope>NUCLEOTIDE SEQUENCE [LARGE SCALE GENOMIC DNA]</scope>
    <source>
        <strain evidence="1 2">MIZ03</strain>
    </source>
</reference>
<accession>A0ABM7ML65</accession>
<dbReference type="Proteomes" id="UP000824366">
    <property type="component" value="Chromosome"/>
</dbReference>
<dbReference type="Pfam" id="PF05930">
    <property type="entry name" value="Phage_AlpA"/>
    <property type="match status" value="1"/>
</dbReference>